<dbReference type="InterPro" id="IPR029039">
    <property type="entry name" value="Flavoprotein-like_sf"/>
</dbReference>
<evidence type="ECO:0000256" key="1">
    <source>
        <dbReference type="ARBA" id="ARBA00009428"/>
    </source>
</evidence>
<feature type="domain" description="NADPH-dependent FMN reductase-like" evidence="2">
    <location>
        <begin position="1"/>
        <end position="136"/>
    </location>
</feature>
<evidence type="ECO:0000259" key="2">
    <source>
        <dbReference type="Pfam" id="PF03358"/>
    </source>
</evidence>
<dbReference type="PANTHER" id="PTHR30543">
    <property type="entry name" value="CHROMATE REDUCTASE"/>
    <property type="match status" value="1"/>
</dbReference>
<proteinExistence type="inferred from homology"/>
<dbReference type="Proteomes" id="UP000037405">
    <property type="component" value="Unassembled WGS sequence"/>
</dbReference>
<protein>
    <submittedName>
        <fullName evidence="3">FMN-dependent NADH-azoreductase</fullName>
    </submittedName>
</protein>
<dbReference type="AlphaFoldDB" id="A0A0M0GTC2"/>
<dbReference type="EMBL" id="LGUE01000001">
    <property type="protein sequence ID" value="KON92737.1"/>
    <property type="molecule type" value="Genomic_DNA"/>
</dbReference>
<dbReference type="Pfam" id="PF03358">
    <property type="entry name" value="FMN_red"/>
    <property type="match status" value="1"/>
</dbReference>
<evidence type="ECO:0000313" key="3">
    <source>
        <dbReference type="EMBL" id="KON92737.1"/>
    </source>
</evidence>
<name>A0A0M0GTC2_9BACI</name>
<gene>
    <name evidence="3" type="ORF">AF331_08735</name>
</gene>
<reference evidence="4" key="1">
    <citation type="submission" date="2015-07" db="EMBL/GenBank/DDBJ databases">
        <title>Fjat-14235 jcm11544.</title>
        <authorList>
            <person name="Liu B."/>
            <person name="Wang J."/>
            <person name="Zhu Y."/>
            <person name="Liu G."/>
            <person name="Chen Q."/>
            <person name="Chen Z."/>
            <person name="Lan J."/>
            <person name="Che J."/>
            <person name="Ge C."/>
            <person name="Shi H."/>
            <person name="Pan Z."/>
            <person name="Liu X."/>
        </authorList>
    </citation>
    <scope>NUCLEOTIDE SEQUENCE [LARGE SCALE GENOMIC DNA]</scope>
    <source>
        <strain evidence="4">JCM 11544</strain>
    </source>
</reference>
<organism evidence="3 4">
    <name type="scientific">Rossellomorea marisflavi</name>
    <dbReference type="NCBI Taxonomy" id="189381"/>
    <lineage>
        <taxon>Bacteria</taxon>
        <taxon>Bacillati</taxon>
        <taxon>Bacillota</taxon>
        <taxon>Bacilli</taxon>
        <taxon>Bacillales</taxon>
        <taxon>Bacillaceae</taxon>
        <taxon>Rossellomorea</taxon>
    </lineage>
</organism>
<accession>A0A0M0GTC2</accession>
<comment type="similarity">
    <text evidence="1">Belongs to the azoreductase type 2 family.</text>
</comment>
<dbReference type="InterPro" id="IPR005025">
    <property type="entry name" value="FMN_Rdtase-like_dom"/>
</dbReference>
<comment type="caution">
    <text evidence="3">The sequence shown here is derived from an EMBL/GenBank/DDBJ whole genome shotgun (WGS) entry which is preliminary data.</text>
</comment>
<keyword evidence="4" id="KW-1185">Reference proteome</keyword>
<dbReference type="PATRIC" id="fig|189381.12.peg.1924"/>
<dbReference type="Gene3D" id="3.40.50.360">
    <property type="match status" value="1"/>
</dbReference>
<evidence type="ECO:0000313" key="4">
    <source>
        <dbReference type="Proteomes" id="UP000037405"/>
    </source>
</evidence>
<dbReference type="InterPro" id="IPR050712">
    <property type="entry name" value="NAD(P)H-dep_reductase"/>
</dbReference>
<dbReference type="STRING" id="189381.GCA_900166615_02505"/>
<dbReference type="RefSeq" id="WP_053427844.1">
    <property type="nucleotide sequence ID" value="NZ_JAMQJB010000027.1"/>
</dbReference>
<dbReference type="GO" id="GO:0010181">
    <property type="term" value="F:FMN binding"/>
    <property type="evidence" value="ECO:0007669"/>
    <property type="project" value="TreeGrafter"/>
</dbReference>
<dbReference type="SUPFAM" id="SSF52218">
    <property type="entry name" value="Flavoproteins"/>
    <property type="match status" value="1"/>
</dbReference>
<dbReference type="GO" id="GO:0005829">
    <property type="term" value="C:cytosol"/>
    <property type="evidence" value="ECO:0007669"/>
    <property type="project" value="TreeGrafter"/>
</dbReference>
<dbReference type="PANTHER" id="PTHR30543:SF21">
    <property type="entry name" value="NAD(P)H-DEPENDENT FMN REDUCTASE LOT6"/>
    <property type="match status" value="1"/>
</dbReference>
<sequence length="180" mass="19763">MNITVINGTPRKQGRTGIVARYIAKQYGCSMIDLSEGTIPLYTGEREQSELKVIQSLKQKVQEADAVILCSPEYHSGMSGALKNAMDYLGSDQFAHKPVAIIACAGGGKGGINCLTNLRTVSRGVYANVIPKQLVLDPHCFDREKDTLLPDPEVLVKDMMKELMVYAEAHVSIREKLIQP</sequence>
<dbReference type="OrthoDB" id="9790975at2"/>
<dbReference type="GO" id="GO:0016491">
    <property type="term" value="F:oxidoreductase activity"/>
    <property type="evidence" value="ECO:0007669"/>
    <property type="project" value="InterPro"/>
</dbReference>